<dbReference type="CDD" id="cd06558">
    <property type="entry name" value="crotonase-like"/>
    <property type="match status" value="1"/>
</dbReference>
<dbReference type="GO" id="GO:0005777">
    <property type="term" value="C:peroxisome"/>
    <property type="evidence" value="ECO:0007669"/>
    <property type="project" value="TreeGrafter"/>
</dbReference>
<keyword evidence="2" id="KW-0843">Virulence</keyword>
<sequence>MSSRHLFTVPIPNTSGSFRCTSPADRIYLITFTSPPDNRLTSAFVDTFLLSLDIIEEKYPRGVVVTTSGIQKFYSNGLDLEHSRSTPNFFENKMVKIFDRLLTYPMPTVALMNGHTFAGGFFISIFHDYRIMNPSRGFCCLNEIDIGIAIPPTVLSMFQAKIPLSTTYRSTVLEGKRFPGPEALKEGLVDGLGGLEDAIKFVQERKLVAKAQAGRGAWGQMREDTYRETLSLLRDPTGIAARRTKLDEIKEQEEERRSQRVAEWERKANASKL</sequence>
<keyword evidence="5" id="KW-1185">Reference proteome</keyword>
<reference evidence="4" key="1">
    <citation type="journal article" date="2020" name="Stud. Mycol.">
        <title>101 Dothideomycetes genomes: a test case for predicting lifestyles and emergence of pathogens.</title>
        <authorList>
            <person name="Haridas S."/>
            <person name="Albert R."/>
            <person name="Binder M."/>
            <person name="Bloem J."/>
            <person name="Labutti K."/>
            <person name="Salamov A."/>
            <person name="Andreopoulos B."/>
            <person name="Baker S."/>
            <person name="Barry K."/>
            <person name="Bills G."/>
            <person name="Bluhm B."/>
            <person name="Cannon C."/>
            <person name="Castanera R."/>
            <person name="Culley D."/>
            <person name="Daum C."/>
            <person name="Ezra D."/>
            <person name="Gonzalez J."/>
            <person name="Henrissat B."/>
            <person name="Kuo A."/>
            <person name="Liang C."/>
            <person name="Lipzen A."/>
            <person name="Lutzoni F."/>
            <person name="Magnuson J."/>
            <person name="Mondo S."/>
            <person name="Nolan M."/>
            <person name="Ohm R."/>
            <person name="Pangilinan J."/>
            <person name="Park H.-J."/>
            <person name="Ramirez L."/>
            <person name="Alfaro M."/>
            <person name="Sun H."/>
            <person name="Tritt A."/>
            <person name="Yoshinaga Y."/>
            <person name="Zwiers L.-H."/>
            <person name="Turgeon B."/>
            <person name="Goodwin S."/>
            <person name="Spatafora J."/>
            <person name="Crous P."/>
            <person name="Grigoriev I."/>
        </authorList>
    </citation>
    <scope>NUCLEOTIDE SEQUENCE</scope>
    <source>
        <strain evidence="4">CBS 133067</strain>
    </source>
</reference>
<gene>
    <name evidence="4" type="ORF">NA57DRAFT_78854</name>
</gene>
<dbReference type="GO" id="GO:0004165">
    <property type="term" value="F:delta(3)-delta(2)-enoyl-CoA isomerase activity"/>
    <property type="evidence" value="ECO:0007669"/>
    <property type="project" value="TreeGrafter"/>
</dbReference>
<dbReference type="Proteomes" id="UP000799772">
    <property type="component" value="Unassembled WGS sequence"/>
</dbReference>
<dbReference type="GO" id="GO:0006635">
    <property type="term" value="P:fatty acid beta-oxidation"/>
    <property type="evidence" value="ECO:0007669"/>
    <property type="project" value="TreeGrafter"/>
</dbReference>
<name>A0A9P4IAF7_9PEZI</name>
<protein>
    <submittedName>
        <fullName evidence="4">ClpP/crotonase</fullName>
    </submittedName>
</protein>
<evidence type="ECO:0000313" key="5">
    <source>
        <dbReference type="Proteomes" id="UP000799772"/>
    </source>
</evidence>
<dbReference type="Pfam" id="PF00378">
    <property type="entry name" value="ECH_1"/>
    <property type="match status" value="1"/>
</dbReference>
<evidence type="ECO:0000256" key="1">
    <source>
        <dbReference type="ARBA" id="ARBA00004685"/>
    </source>
</evidence>
<feature type="region of interest" description="Disordered" evidence="3">
    <location>
        <begin position="244"/>
        <end position="273"/>
    </location>
</feature>
<evidence type="ECO:0000313" key="4">
    <source>
        <dbReference type="EMBL" id="KAF2096082.1"/>
    </source>
</evidence>
<dbReference type="EMBL" id="ML978130">
    <property type="protein sequence ID" value="KAF2096082.1"/>
    <property type="molecule type" value="Genomic_DNA"/>
</dbReference>
<evidence type="ECO:0000256" key="3">
    <source>
        <dbReference type="SAM" id="MobiDB-lite"/>
    </source>
</evidence>
<dbReference type="SUPFAM" id="SSF52096">
    <property type="entry name" value="ClpP/crotonase"/>
    <property type="match status" value="1"/>
</dbReference>
<organism evidence="4 5">
    <name type="scientific">Rhizodiscina lignyota</name>
    <dbReference type="NCBI Taxonomy" id="1504668"/>
    <lineage>
        <taxon>Eukaryota</taxon>
        <taxon>Fungi</taxon>
        <taxon>Dikarya</taxon>
        <taxon>Ascomycota</taxon>
        <taxon>Pezizomycotina</taxon>
        <taxon>Dothideomycetes</taxon>
        <taxon>Pleosporomycetidae</taxon>
        <taxon>Aulographales</taxon>
        <taxon>Rhizodiscinaceae</taxon>
        <taxon>Rhizodiscina</taxon>
    </lineage>
</organism>
<comment type="pathway">
    <text evidence="1">Mycotoxin biosynthesis.</text>
</comment>
<dbReference type="InterPro" id="IPR001753">
    <property type="entry name" value="Enoyl-CoA_hydra/iso"/>
</dbReference>
<accession>A0A9P4IAF7</accession>
<dbReference type="PANTHER" id="PTHR11941">
    <property type="entry name" value="ENOYL-COA HYDRATASE-RELATED"/>
    <property type="match status" value="1"/>
</dbReference>
<dbReference type="InterPro" id="IPR029045">
    <property type="entry name" value="ClpP/crotonase-like_dom_sf"/>
</dbReference>
<comment type="caution">
    <text evidence="4">The sequence shown here is derived from an EMBL/GenBank/DDBJ whole genome shotgun (WGS) entry which is preliminary data.</text>
</comment>
<dbReference type="AlphaFoldDB" id="A0A9P4IAF7"/>
<evidence type="ECO:0000256" key="2">
    <source>
        <dbReference type="ARBA" id="ARBA00023026"/>
    </source>
</evidence>
<proteinExistence type="predicted"/>
<dbReference type="OrthoDB" id="1696280at2759"/>
<dbReference type="PANTHER" id="PTHR11941:SF75">
    <property type="entry name" value="ENOYL-COA HYDRATASE_ISOMERASE FAMILY PROTEIN"/>
    <property type="match status" value="1"/>
</dbReference>
<dbReference type="Gene3D" id="3.90.226.10">
    <property type="entry name" value="2-enoyl-CoA Hydratase, Chain A, domain 1"/>
    <property type="match status" value="1"/>
</dbReference>